<protein>
    <submittedName>
        <fullName evidence="2">Uncharacterized protein</fullName>
    </submittedName>
</protein>
<evidence type="ECO:0000313" key="2">
    <source>
        <dbReference type="EMBL" id="SBV33498.1"/>
    </source>
</evidence>
<organism evidence="2">
    <name type="scientific">uncultured Sphingopyxis sp</name>
    <dbReference type="NCBI Taxonomy" id="310581"/>
    <lineage>
        <taxon>Bacteria</taxon>
        <taxon>Pseudomonadati</taxon>
        <taxon>Pseudomonadota</taxon>
        <taxon>Alphaproteobacteria</taxon>
        <taxon>Sphingomonadales</taxon>
        <taxon>Sphingomonadaceae</taxon>
        <taxon>Sphingopyxis</taxon>
        <taxon>environmental samples</taxon>
    </lineage>
</organism>
<feature type="region of interest" description="Disordered" evidence="1">
    <location>
        <begin position="215"/>
        <end position="287"/>
    </location>
</feature>
<accession>A0A1Y5PU35</accession>
<proteinExistence type="predicted"/>
<evidence type="ECO:0000256" key="1">
    <source>
        <dbReference type="SAM" id="MobiDB-lite"/>
    </source>
</evidence>
<dbReference type="AlphaFoldDB" id="A0A1Y5PU35"/>
<feature type="compositionally biased region" description="Basic and acidic residues" evidence="1">
    <location>
        <begin position="241"/>
        <end position="257"/>
    </location>
</feature>
<name>A0A1Y5PU35_9SPHN</name>
<dbReference type="KEGG" id="sphu:SPPYR_2378"/>
<reference evidence="2" key="1">
    <citation type="submission" date="2016-03" db="EMBL/GenBank/DDBJ databases">
        <authorList>
            <person name="Ploux O."/>
        </authorList>
    </citation>
    <scope>NUCLEOTIDE SEQUENCE</scope>
    <source>
        <strain evidence="2">UC10</strain>
    </source>
</reference>
<sequence>MAFVAEGLGLRRAAAAQARMVDARDGAARPADDFQIAAHFERSVGFGLDRERAAAHREFLALVGGRLAGRLEADIFMRLVAERLALRRAAAAERGAKTRLLAVERHVGAHHIGAVFAQADQIDRRHRFALPVAALIGQRPRRAFADHRTEIFDFARVGENPRPLHVGEEGGGRAGDAEARVDAAPAVEFHGDVLAFGAIDGIACFGDSHCPNPPRGRDGGESLSDGGVGDVRCESGQGDCTKSRSDRPPRLDAEASHPEPSYRSPPPRQTRHGGRSLRGIGRGLTVP</sequence>
<dbReference type="EMBL" id="LT598653">
    <property type="protein sequence ID" value="SBV33498.1"/>
    <property type="molecule type" value="Genomic_DNA"/>
</dbReference>
<gene>
    <name evidence="2" type="ORF">SPPYR_2378</name>
</gene>